<protein>
    <submittedName>
        <fullName evidence="2">Uncharacterized protein</fullName>
    </submittedName>
</protein>
<dbReference type="OrthoDB" id="2087659at2"/>
<accession>A0A173USA9</accession>
<evidence type="ECO:0000313" key="8">
    <source>
        <dbReference type="Proteomes" id="UP000283700"/>
    </source>
</evidence>
<evidence type="ECO:0000313" key="6">
    <source>
        <dbReference type="Proteomes" id="UP000095390"/>
    </source>
</evidence>
<dbReference type="GeneID" id="75049901"/>
<evidence type="ECO:0000313" key="7">
    <source>
        <dbReference type="Proteomes" id="UP000283497"/>
    </source>
</evidence>
<dbReference type="Proteomes" id="UP000283497">
    <property type="component" value="Unassembled WGS sequence"/>
</dbReference>
<dbReference type="EMBL" id="CYYC01000044">
    <property type="protein sequence ID" value="CUN17694.1"/>
    <property type="molecule type" value="Genomic_DNA"/>
</dbReference>
<dbReference type="RefSeq" id="WP_005351420.1">
    <property type="nucleotide sequence ID" value="NZ_CABJFJ010000016.1"/>
</dbReference>
<evidence type="ECO:0000313" key="2">
    <source>
        <dbReference type="EMBL" id="CUN17694.1"/>
    </source>
</evidence>
<dbReference type="Proteomes" id="UP000095390">
    <property type="component" value="Unassembled WGS sequence"/>
</dbReference>
<dbReference type="EMBL" id="QRNJ01000003">
    <property type="protein sequence ID" value="RHK41746.1"/>
    <property type="molecule type" value="Genomic_DNA"/>
</dbReference>
<reference evidence="2 6" key="1">
    <citation type="submission" date="2015-09" db="EMBL/GenBank/DDBJ databases">
        <authorList>
            <consortium name="Pathogen Informatics"/>
        </authorList>
    </citation>
    <scope>NUCLEOTIDE SEQUENCE [LARGE SCALE GENOMIC DNA]</scope>
    <source>
        <strain evidence="2 6">2789STDY5834966</strain>
    </source>
</reference>
<proteinExistence type="predicted"/>
<sequence>MDIKEKNDIFIDNANLQGRMSVFHDKLRKHLSNEYLFLSEKKDNLENEILQLKLEKEQKDKTLFPHIEKRDVRKYFSPLNINEIDEEQKDEKEKQLTANISRISEEAELLDSRMLEIKDFLQDIESMLQEDSEDSMSTLLIKGEKNRISVEDFYKNHEVYPELLLNLKELTTFFQNQYEGLEILLEFEDGGIQLDTKVVANILRQLTINIMSAVEDYNISMILIEGKVTDDKILLTLNCMCDDGPVDTFKISYDIDRI</sequence>
<dbReference type="EMBL" id="QRQO01000058">
    <property type="protein sequence ID" value="RHN08563.1"/>
    <property type="molecule type" value="Genomic_DNA"/>
</dbReference>
<dbReference type="AlphaFoldDB" id="A0A173USA9"/>
<keyword evidence="9" id="KW-1185">Reference proteome</keyword>
<dbReference type="Proteomes" id="UP000283700">
    <property type="component" value="Unassembled WGS sequence"/>
</dbReference>
<evidence type="ECO:0000313" key="3">
    <source>
        <dbReference type="EMBL" id="RHC61692.1"/>
    </source>
</evidence>
<name>A0A173USA9_9FIRM</name>
<keyword evidence="1" id="KW-0175">Coiled coil</keyword>
<evidence type="ECO:0000313" key="4">
    <source>
        <dbReference type="EMBL" id="RHK41746.1"/>
    </source>
</evidence>
<feature type="coiled-coil region" evidence="1">
    <location>
        <begin position="28"/>
        <end position="62"/>
    </location>
</feature>
<organism evidence="2 6">
    <name type="scientific">Anaerobutyricum hallii</name>
    <dbReference type="NCBI Taxonomy" id="39488"/>
    <lineage>
        <taxon>Bacteria</taxon>
        <taxon>Bacillati</taxon>
        <taxon>Bacillota</taxon>
        <taxon>Clostridia</taxon>
        <taxon>Lachnospirales</taxon>
        <taxon>Lachnospiraceae</taxon>
        <taxon>Anaerobutyricum</taxon>
    </lineage>
</organism>
<reference evidence="7 8" key="2">
    <citation type="submission" date="2018-08" db="EMBL/GenBank/DDBJ databases">
        <title>A genome reference for cultivated species of the human gut microbiota.</title>
        <authorList>
            <person name="Zou Y."/>
            <person name="Xue W."/>
            <person name="Luo G."/>
        </authorList>
    </citation>
    <scope>NUCLEOTIDE SEQUENCE [LARGE SCALE GENOMIC DNA]</scope>
    <source>
        <strain evidence="5 8">AF31-17AC</strain>
        <strain evidence="4 7">AF45-14BH</strain>
        <strain evidence="3 9">AM34-3LB</strain>
    </source>
</reference>
<evidence type="ECO:0000313" key="9">
    <source>
        <dbReference type="Proteomes" id="UP000284621"/>
    </source>
</evidence>
<dbReference type="EMBL" id="QSID01000016">
    <property type="protein sequence ID" value="RHC61692.1"/>
    <property type="molecule type" value="Genomic_DNA"/>
</dbReference>
<evidence type="ECO:0000256" key="1">
    <source>
        <dbReference type="SAM" id="Coils"/>
    </source>
</evidence>
<evidence type="ECO:0000313" key="5">
    <source>
        <dbReference type="EMBL" id="RHN08563.1"/>
    </source>
</evidence>
<dbReference type="Proteomes" id="UP000284621">
    <property type="component" value="Unassembled WGS sequence"/>
</dbReference>
<gene>
    <name evidence="4" type="ORF">DW068_01275</name>
    <name evidence="3" type="ORF">DW833_12400</name>
    <name evidence="5" type="ORF">DWZ29_14385</name>
    <name evidence="2" type="ORF">ERS852578_02680</name>
</gene>